<dbReference type="WBParaSite" id="nRc.2.0.1.t47957-RA">
    <property type="protein sequence ID" value="nRc.2.0.1.t47957-RA"/>
    <property type="gene ID" value="nRc.2.0.1.g47957"/>
</dbReference>
<dbReference type="InterPro" id="IPR013785">
    <property type="entry name" value="Aldolase_TIM"/>
</dbReference>
<accession>A0A915LAU1</accession>
<keyword evidence="9" id="KW-1185">Reference proteome</keyword>
<feature type="domain" description="FMN hydroxy acid dehydrogenase" evidence="8">
    <location>
        <begin position="1"/>
        <end position="236"/>
    </location>
</feature>
<dbReference type="Pfam" id="PF01070">
    <property type="entry name" value="FMN_dh"/>
    <property type="match status" value="1"/>
</dbReference>
<comment type="catalytic activity">
    <reaction evidence="7">
        <text>2-hydroxyoctanoate + O2 = 2-oxooctanoate + H2O2</text>
        <dbReference type="Rhea" id="RHEA:67940"/>
        <dbReference type="ChEBI" id="CHEBI:15379"/>
        <dbReference type="ChEBI" id="CHEBI:16240"/>
        <dbReference type="ChEBI" id="CHEBI:133514"/>
        <dbReference type="ChEBI" id="CHEBI:176689"/>
    </reaction>
    <physiologicalReaction direction="left-to-right" evidence="7">
        <dbReference type="Rhea" id="RHEA:67941"/>
    </physiologicalReaction>
</comment>
<protein>
    <submittedName>
        <fullName evidence="10">FMN hydroxy acid dehydrogenase domain-containing protein</fullName>
    </submittedName>
</protein>
<dbReference type="PANTHER" id="PTHR10578:SF107">
    <property type="entry name" value="2-HYDROXYACID OXIDASE 1"/>
    <property type="match status" value="1"/>
</dbReference>
<dbReference type="Proteomes" id="UP000887565">
    <property type="component" value="Unplaced"/>
</dbReference>
<evidence type="ECO:0000256" key="4">
    <source>
        <dbReference type="ARBA" id="ARBA00023002"/>
    </source>
</evidence>
<evidence type="ECO:0000256" key="2">
    <source>
        <dbReference type="ARBA" id="ARBA00022630"/>
    </source>
</evidence>
<reference evidence="10" key="1">
    <citation type="submission" date="2022-11" db="UniProtKB">
        <authorList>
            <consortium name="WormBaseParasite"/>
        </authorList>
    </citation>
    <scope>IDENTIFICATION</scope>
</reference>
<evidence type="ECO:0000256" key="5">
    <source>
        <dbReference type="ARBA" id="ARBA00024042"/>
    </source>
</evidence>
<dbReference type="InterPro" id="IPR000262">
    <property type="entry name" value="FMN-dep_DH"/>
</dbReference>
<proteinExistence type="inferred from homology"/>
<evidence type="ECO:0000313" key="10">
    <source>
        <dbReference type="WBParaSite" id="nRc.2.0.1.t47957-RA"/>
    </source>
</evidence>
<keyword evidence="3" id="KW-0288">FMN</keyword>
<comment type="catalytic activity">
    <reaction evidence="6">
        <text>a (2S)-2-hydroxycarboxylate + O2 = a 2-oxocarboxylate + H2O2</text>
        <dbReference type="Rhea" id="RHEA:16789"/>
        <dbReference type="ChEBI" id="CHEBI:15379"/>
        <dbReference type="ChEBI" id="CHEBI:16240"/>
        <dbReference type="ChEBI" id="CHEBI:35179"/>
        <dbReference type="ChEBI" id="CHEBI:58123"/>
        <dbReference type="EC" id="1.1.3.15"/>
    </reaction>
    <physiologicalReaction direction="left-to-right" evidence="6">
        <dbReference type="Rhea" id="RHEA:16790"/>
    </physiologicalReaction>
</comment>
<dbReference type="GO" id="GO:0010181">
    <property type="term" value="F:FMN binding"/>
    <property type="evidence" value="ECO:0007669"/>
    <property type="project" value="InterPro"/>
</dbReference>
<comment type="cofactor">
    <cofactor evidence="1">
        <name>FMN</name>
        <dbReference type="ChEBI" id="CHEBI:58210"/>
    </cofactor>
</comment>
<evidence type="ECO:0000256" key="1">
    <source>
        <dbReference type="ARBA" id="ARBA00001917"/>
    </source>
</evidence>
<evidence type="ECO:0000256" key="6">
    <source>
        <dbReference type="ARBA" id="ARBA00029325"/>
    </source>
</evidence>
<name>A0A915LAU1_ROMCU</name>
<dbReference type="PROSITE" id="PS00557">
    <property type="entry name" value="FMN_HYDROXY_ACID_DH_1"/>
    <property type="match status" value="1"/>
</dbReference>
<evidence type="ECO:0000256" key="7">
    <source>
        <dbReference type="ARBA" id="ARBA00029327"/>
    </source>
</evidence>
<dbReference type="SUPFAM" id="SSF51395">
    <property type="entry name" value="FMN-linked oxidoreductases"/>
    <property type="match status" value="1"/>
</dbReference>
<organism evidence="9 10">
    <name type="scientific">Romanomermis culicivorax</name>
    <name type="common">Nematode worm</name>
    <dbReference type="NCBI Taxonomy" id="13658"/>
    <lineage>
        <taxon>Eukaryota</taxon>
        <taxon>Metazoa</taxon>
        <taxon>Ecdysozoa</taxon>
        <taxon>Nematoda</taxon>
        <taxon>Enoplea</taxon>
        <taxon>Dorylaimia</taxon>
        <taxon>Mermithida</taxon>
        <taxon>Mermithoidea</taxon>
        <taxon>Mermithidae</taxon>
        <taxon>Romanomermis</taxon>
    </lineage>
</organism>
<sequence length="238" mass="26696">MKFHQIFQNNVKNESFSLKTQQLWKITKNLIENKLKLARNLSFFPDFSECDVSYLADSLNSIYFSFSFPNFIENEPVFLEPEKYLAPLNWSTIDWIKSVTNLPLIFKGVVDPKFASEACQHGIAGIIVSNHGGRQLDSLPATIDVLPDIVKAVDKKCDIYLDGGIRSGNSVFKALAMGAKAVFVGRPILYGLANDGAKGAERILEILDDELRRTMSLAGFRTLEDLHCADYNVVRRSV</sequence>
<keyword evidence="2" id="KW-0285">Flavoprotein</keyword>
<dbReference type="Gene3D" id="3.20.20.70">
    <property type="entry name" value="Aldolase class I"/>
    <property type="match status" value="1"/>
</dbReference>
<dbReference type="InterPro" id="IPR037396">
    <property type="entry name" value="FMN_HAD"/>
</dbReference>
<dbReference type="InterPro" id="IPR008259">
    <property type="entry name" value="FMN_hydac_DH_AS"/>
</dbReference>
<keyword evidence="4" id="KW-0560">Oxidoreductase</keyword>
<dbReference type="PANTHER" id="PTHR10578">
    <property type="entry name" value="S -2-HYDROXY-ACID OXIDASE-RELATED"/>
    <property type="match status" value="1"/>
</dbReference>
<comment type="similarity">
    <text evidence="5">Belongs to the FMN-dependent alpha-hydroxy acid dehydrogenase family.</text>
</comment>
<dbReference type="PROSITE" id="PS51349">
    <property type="entry name" value="FMN_HYDROXY_ACID_DH_2"/>
    <property type="match status" value="1"/>
</dbReference>
<evidence type="ECO:0000256" key="3">
    <source>
        <dbReference type="ARBA" id="ARBA00022643"/>
    </source>
</evidence>
<dbReference type="CDD" id="cd02809">
    <property type="entry name" value="alpha_hydroxyacid_oxid_FMN"/>
    <property type="match status" value="1"/>
</dbReference>
<dbReference type="GO" id="GO:0003973">
    <property type="term" value="F:(S)-2-hydroxy-acid oxidase activity"/>
    <property type="evidence" value="ECO:0007669"/>
    <property type="project" value="UniProtKB-EC"/>
</dbReference>
<dbReference type="GO" id="GO:0005777">
    <property type="term" value="C:peroxisome"/>
    <property type="evidence" value="ECO:0007669"/>
    <property type="project" value="UniProtKB-ARBA"/>
</dbReference>
<evidence type="ECO:0000313" key="9">
    <source>
        <dbReference type="Proteomes" id="UP000887565"/>
    </source>
</evidence>
<dbReference type="InterPro" id="IPR012133">
    <property type="entry name" value="Alpha-hydoxy_acid_DH_FMN"/>
</dbReference>
<dbReference type="AlphaFoldDB" id="A0A915LAU1"/>
<evidence type="ECO:0000259" key="8">
    <source>
        <dbReference type="PROSITE" id="PS51349"/>
    </source>
</evidence>